<accession>A0A6V7TTN9</accession>
<dbReference type="EMBL" id="CAJEWN010000012">
    <property type="protein sequence ID" value="CAD2132409.1"/>
    <property type="molecule type" value="Genomic_DNA"/>
</dbReference>
<comment type="caution">
    <text evidence="1">The sequence shown here is derived from an EMBL/GenBank/DDBJ whole genome shotgun (WGS) entry which is preliminary data.</text>
</comment>
<organism evidence="1 2">
    <name type="scientific">Meloidogyne enterolobii</name>
    <name type="common">Root-knot nematode worm</name>
    <name type="synonym">Meloidogyne mayaguensis</name>
    <dbReference type="NCBI Taxonomy" id="390850"/>
    <lineage>
        <taxon>Eukaryota</taxon>
        <taxon>Metazoa</taxon>
        <taxon>Ecdysozoa</taxon>
        <taxon>Nematoda</taxon>
        <taxon>Chromadorea</taxon>
        <taxon>Rhabditida</taxon>
        <taxon>Tylenchina</taxon>
        <taxon>Tylenchomorpha</taxon>
        <taxon>Tylenchoidea</taxon>
        <taxon>Meloidogynidae</taxon>
        <taxon>Meloidogyninae</taxon>
        <taxon>Meloidogyne</taxon>
    </lineage>
</organism>
<evidence type="ECO:0000313" key="1">
    <source>
        <dbReference type="EMBL" id="CAD2132409.1"/>
    </source>
</evidence>
<reference evidence="1 2" key="1">
    <citation type="submission" date="2020-08" db="EMBL/GenBank/DDBJ databases">
        <authorList>
            <person name="Koutsovoulos G."/>
            <person name="Danchin GJ E."/>
        </authorList>
    </citation>
    <scope>NUCLEOTIDE SEQUENCE [LARGE SCALE GENOMIC DNA]</scope>
</reference>
<gene>
    <name evidence="1" type="ORF">MENT_LOCUS3626</name>
</gene>
<evidence type="ECO:0000313" key="2">
    <source>
        <dbReference type="Proteomes" id="UP000580250"/>
    </source>
</evidence>
<sequence>MVHTFPSTRSRPTDPLFFDLFGDIFQPNKKQNNLNSSNNLLFKTLPNTNNKLIIILGREIMLSENSNKII</sequence>
<name>A0A6V7TTN9_MELEN</name>
<proteinExistence type="predicted"/>
<dbReference type="Proteomes" id="UP000580250">
    <property type="component" value="Unassembled WGS sequence"/>
</dbReference>
<dbReference type="AlphaFoldDB" id="A0A6V7TTN9"/>
<protein>
    <submittedName>
        <fullName evidence="1">Uncharacterized protein</fullName>
    </submittedName>
</protein>